<dbReference type="Proteomes" id="UP001055460">
    <property type="component" value="Plasmid pA"/>
</dbReference>
<dbReference type="SUPFAM" id="SSF46785">
    <property type="entry name" value="Winged helix' DNA-binding domain"/>
    <property type="match status" value="1"/>
</dbReference>
<evidence type="ECO:0000256" key="1">
    <source>
        <dbReference type="SAM" id="Coils"/>
    </source>
</evidence>
<evidence type="ECO:0000259" key="2">
    <source>
        <dbReference type="Pfam" id="PF03428"/>
    </source>
</evidence>
<dbReference type="InterPro" id="IPR036390">
    <property type="entry name" value="WH_DNA-bd_sf"/>
</dbReference>
<keyword evidence="1" id="KW-0175">Coiled coil</keyword>
<evidence type="ECO:0000313" key="5">
    <source>
        <dbReference type="Proteomes" id="UP001055460"/>
    </source>
</evidence>
<dbReference type="NCBIfam" id="NF010396">
    <property type="entry name" value="PRK13824.1"/>
    <property type="match status" value="1"/>
</dbReference>
<evidence type="ECO:0000313" key="4">
    <source>
        <dbReference type="EMBL" id="USJ26144.1"/>
    </source>
</evidence>
<dbReference type="InterPro" id="IPR047611">
    <property type="entry name" value="RepABC_RepC"/>
</dbReference>
<dbReference type="RefSeq" id="WP_112975276.1">
    <property type="nucleotide sequence ID" value="NZ_CP098808.1"/>
</dbReference>
<organism evidence="4 5">
    <name type="scientific">Ensifer adhaerens</name>
    <name type="common">Sinorhizobium morelense</name>
    <dbReference type="NCBI Taxonomy" id="106592"/>
    <lineage>
        <taxon>Bacteria</taxon>
        <taxon>Pseudomonadati</taxon>
        <taxon>Pseudomonadota</taxon>
        <taxon>Alphaproteobacteria</taxon>
        <taxon>Hyphomicrobiales</taxon>
        <taxon>Rhizobiaceae</taxon>
        <taxon>Sinorhizobium/Ensifer group</taxon>
        <taxon>Ensifer</taxon>
    </lineage>
</organism>
<dbReference type="AlphaFoldDB" id="A0A9Q8YEE5"/>
<accession>A0A9Q8YEE5</accession>
<dbReference type="InterPro" id="IPR021760">
    <property type="entry name" value="RepC_C"/>
</dbReference>
<reference evidence="4" key="1">
    <citation type="submission" date="2022-06" db="EMBL/GenBank/DDBJ databases">
        <title>Physiological and biochemical characterization and genomic elucidation of a strain of the genus Ensifer adhaerens M8 that combines arsenic oxidation and chromium reduction.</title>
        <authorList>
            <person name="Li X."/>
            <person name="Yu c."/>
        </authorList>
    </citation>
    <scope>NUCLEOTIDE SEQUENCE</scope>
    <source>
        <strain evidence="4">M8</strain>
        <plasmid evidence="4">pA</plasmid>
    </source>
</reference>
<name>A0A9Q8YEE5_ENSAD</name>
<feature type="domain" description="Plasmid replication protein C C-terminal" evidence="3">
    <location>
        <begin position="313"/>
        <end position="412"/>
    </location>
</feature>
<feature type="domain" description="Plasmid replication protein C N-terminal" evidence="2">
    <location>
        <begin position="13"/>
        <end position="185"/>
    </location>
</feature>
<gene>
    <name evidence="4" type="ORF">NE863_19425</name>
</gene>
<evidence type="ECO:0000259" key="3">
    <source>
        <dbReference type="Pfam" id="PF11800"/>
    </source>
</evidence>
<proteinExistence type="predicted"/>
<feature type="coiled-coil region" evidence="1">
    <location>
        <begin position="217"/>
        <end position="244"/>
    </location>
</feature>
<dbReference type="Pfam" id="PF11800">
    <property type="entry name" value="RP-C_C"/>
    <property type="match status" value="1"/>
</dbReference>
<dbReference type="NCBIfam" id="NF040974">
    <property type="entry name" value="RepABC_RepC"/>
    <property type="match status" value="1"/>
</dbReference>
<keyword evidence="4" id="KW-0614">Plasmid</keyword>
<protein>
    <submittedName>
        <fullName evidence="4">Replication initiation protein RepC</fullName>
    </submittedName>
</protein>
<sequence>MDRGIVTTPFGRRSMTLGMLAYQLSSAPAVDDGSVDKWKLFRTVCAAKTSLGVSDRSLAVLNALLSFYPKSELDPAAGLVVFPSNAQLSLRTHGMAETTLRRHLTALVEAGLILRRDSPNGKRYARRDRKGAIGQAFGFDLAPMLARASEFAAEAARLEADRRYLQVMRERLSLCRRDVVKLVELLRQSDVLQAEEAETQCQAVYTALSRKPLITEVERALAVLSALRDNLTNYLENLLKTQNTAANERQYERHIQSSESDYQSESENACERPEAAFSDLAGTKTSCTADDDTVAGSAKSPGLSRLHDHIGALPVVLKACPQIRDYGPAGRIGNWRDMFLAATVVRTMLGVSPEAYDEACTVLGPETTATVLACLLERSEHIHSAGGYLRDLTRRARNQTFTVSAMLSARLRAQAGVVAVSG</sequence>
<dbReference type="EMBL" id="CP098808">
    <property type="protein sequence ID" value="USJ26144.1"/>
    <property type="molecule type" value="Genomic_DNA"/>
</dbReference>
<geneLocation type="plasmid" evidence="4 5">
    <name>pA</name>
</geneLocation>
<dbReference type="InterPro" id="IPR005090">
    <property type="entry name" value="RepC_N"/>
</dbReference>
<dbReference type="Pfam" id="PF03428">
    <property type="entry name" value="RP-C"/>
    <property type="match status" value="1"/>
</dbReference>